<protein>
    <submittedName>
        <fullName evidence="4">Uncharacterized protein</fullName>
    </submittedName>
</protein>
<proteinExistence type="predicted"/>
<dbReference type="AlphaFoldDB" id="A0A0E0KID0"/>
<sequence length="351" mass="38264">MAAFIESSSTAGSSSTSAGDSTLSWSPGPNVQPGAGVGLAMIFTLSGRCKEVLRRARLGVAPFENGQYVRLLNRGRGGYLFADESGVRVRTDRHRGLINTVWCVQILEGDYPHILLRGAYGRYVAGMPMGAGEGHIGNHITQRVLETMDTDVMWRTLPSPRGGGVVLINASSFNGVLRALRANGKYQRWNTGVSLQYFDRFSARFSSMMEWEVQVIPTRVQRPPFQVGGAARLCGLQRRGSGEIQVGVSVADHDGKFNIPGPEILLVSGRSLIELGSALEERFGSSFLFRNMSIFIRAGRLGQPFPLLTDLPSGLDDFEVVVFMVGTPGEKLLADELPHSVFCTLSFFCQK</sequence>
<dbReference type="InterPro" id="IPR007679">
    <property type="entry name" value="DUF569"/>
</dbReference>
<evidence type="ECO:0000259" key="3">
    <source>
        <dbReference type="Pfam" id="PF22932"/>
    </source>
</evidence>
<evidence type="ECO:0000256" key="1">
    <source>
        <dbReference type="SAM" id="MobiDB-lite"/>
    </source>
</evidence>
<name>A0A0E0KID0_ORYPU</name>
<dbReference type="EnsemblPlants" id="OPUNC03G29460.1">
    <property type="protein sequence ID" value="OPUNC03G29460.1"/>
    <property type="gene ID" value="OPUNC03G29460"/>
</dbReference>
<feature type="region of interest" description="Disordered" evidence="1">
    <location>
        <begin position="1"/>
        <end position="27"/>
    </location>
</feature>
<dbReference type="Proteomes" id="UP000026962">
    <property type="component" value="Chromosome 3"/>
</dbReference>
<feature type="compositionally biased region" description="Low complexity" evidence="1">
    <location>
        <begin position="7"/>
        <end position="26"/>
    </location>
</feature>
<accession>A0A0E0KID0</accession>
<evidence type="ECO:0000313" key="5">
    <source>
        <dbReference type="Proteomes" id="UP000026962"/>
    </source>
</evidence>
<dbReference type="eggNOG" id="ENOG502R5QU">
    <property type="taxonomic scope" value="Eukaryota"/>
</dbReference>
<dbReference type="Pfam" id="PF04601">
    <property type="entry name" value="DUF569"/>
    <property type="match status" value="1"/>
</dbReference>
<dbReference type="SUPFAM" id="SSF50405">
    <property type="entry name" value="Actin-crosslinking proteins"/>
    <property type="match status" value="1"/>
</dbReference>
<dbReference type="PANTHER" id="PTHR31205">
    <property type="entry name" value="ACTIN CROSS-LINKING PROTEIN (DUF569)"/>
    <property type="match status" value="1"/>
</dbReference>
<reference evidence="4" key="2">
    <citation type="submission" date="2018-05" db="EMBL/GenBank/DDBJ databases">
        <title>OpunRS2 (Oryza punctata Reference Sequence Version 2).</title>
        <authorList>
            <person name="Zhang J."/>
            <person name="Kudrna D."/>
            <person name="Lee S."/>
            <person name="Talag J."/>
            <person name="Welchert J."/>
            <person name="Wing R.A."/>
        </authorList>
    </citation>
    <scope>NUCLEOTIDE SEQUENCE [LARGE SCALE GENOMIC DNA]</scope>
</reference>
<feature type="domain" description="DUF569" evidence="2">
    <location>
        <begin position="63"/>
        <end position="195"/>
    </location>
</feature>
<reference evidence="4" key="1">
    <citation type="submission" date="2015-04" db="UniProtKB">
        <authorList>
            <consortium name="EnsemblPlants"/>
        </authorList>
    </citation>
    <scope>IDENTIFICATION</scope>
</reference>
<dbReference type="HOGENOM" id="CLU_046057_0_0_1"/>
<dbReference type="Gramene" id="OPUNC03G29460.1">
    <property type="protein sequence ID" value="OPUNC03G29460.1"/>
    <property type="gene ID" value="OPUNC03G29460"/>
</dbReference>
<keyword evidence="5" id="KW-1185">Reference proteome</keyword>
<dbReference type="InterPro" id="IPR008999">
    <property type="entry name" value="Actin-crosslinking"/>
</dbReference>
<dbReference type="PANTHER" id="PTHR31205:SF4">
    <property type="entry name" value="DUF569 DOMAIN-CONTAINING PROTEIN"/>
    <property type="match status" value="1"/>
</dbReference>
<dbReference type="OMA" id="DDHHIEW"/>
<dbReference type="STRING" id="4537.A0A0E0KID0"/>
<feature type="domain" description="DUF569" evidence="3">
    <location>
        <begin position="251"/>
        <end position="323"/>
    </location>
</feature>
<dbReference type="InterPro" id="IPR054726">
    <property type="entry name" value="Ubiq_DUF569-assoc"/>
</dbReference>
<organism evidence="4">
    <name type="scientific">Oryza punctata</name>
    <name type="common">Red rice</name>
    <dbReference type="NCBI Taxonomy" id="4537"/>
    <lineage>
        <taxon>Eukaryota</taxon>
        <taxon>Viridiplantae</taxon>
        <taxon>Streptophyta</taxon>
        <taxon>Embryophyta</taxon>
        <taxon>Tracheophyta</taxon>
        <taxon>Spermatophyta</taxon>
        <taxon>Magnoliopsida</taxon>
        <taxon>Liliopsida</taxon>
        <taxon>Poales</taxon>
        <taxon>Poaceae</taxon>
        <taxon>BOP clade</taxon>
        <taxon>Oryzoideae</taxon>
        <taxon>Oryzeae</taxon>
        <taxon>Oryzinae</taxon>
        <taxon>Oryza</taxon>
    </lineage>
</organism>
<evidence type="ECO:0000313" key="4">
    <source>
        <dbReference type="EnsemblPlants" id="OPUNC03G29460.1"/>
    </source>
</evidence>
<dbReference type="Pfam" id="PF22932">
    <property type="entry name" value="Ubiq_DUF_assoc"/>
    <property type="match status" value="1"/>
</dbReference>
<evidence type="ECO:0000259" key="2">
    <source>
        <dbReference type="Pfam" id="PF04601"/>
    </source>
</evidence>